<dbReference type="AlphaFoldDB" id="A0A6B0UEL4"/>
<feature type="chain" id="PRO_5025417132" evidence="1">
    <location>
        <begin position="27"/>
        <end position="99"/>
    </location>
</feature>
<proteinExistence type="predicted"/>
<name>A0A6B0UEL4_IXORI</name>
<feature type="signal peptide" evidence="1">
    <location>
        <begin position="1"/>
        <end position="26"/>
    </location>
</feature>
<reference evidence="2" key="1">
    <citation type="submission" date="2019-12" db="EMBL/GenBank/DDBJ databases">
        <title>An insight into the sialome of adult female Ixodes ricinus ticks feeding for 6 days.</title>
        <authorList>
            <person name="Perner J."/>
            <person name="Ribeiro J.M.C."/>
        </authorList>
    </citation>
    <scope>NUCLEOTIDE SEQUENCE</scope>
    <source>
        <strain evidence="2">Semi-engorged</strain>
        <tissue evidence="2">Salivary glands</tissue>
    </source>
</reference>
<evidence type="ECO:0000313" key="2">
    <source>
        <dbReference type="EMBL" id="MXU87890.1"/>
    </source>
</evidence>
<evidence type="ECO:0000256" key="1">
    <source>
        <dbReference type="SAM" id="SignalP"/>
    </source>
</evidence>
<organism evidence="2">
    <name type="scientific">Ixodes ricinus</name>
    <name type="common">Common tick</name>
    <name type="synonym">Acarus ricinus</name>
    <dbReference type="NCBI Taxonomy" id="34613"/>
    <lineage>
        <taxon>Eukaryota</taxon>
        <taxon>Metazoa</taxon>
        <taxon>Ecdysozoa</taxon>
        <taxon>Arthropoda</taxon>
        <taxon>Chelicerata</taxon>
        <taxon>Arachnida</taxon>
        <taxon>Acari</taxon>
        <taxon>Parasitiformes</taxon>
        <taxon>Ixodida</taxon>
        <taxon>Ixodoidea</taxon>
        <taxon>Ixodidae</taxon>
        <taxon>Ixodinae</taxon>
        <taxon>Ixodes</taxon>
    </lineage>
</organism>
<protein>
    <submittedName>
        <fullName evidence="2">Putative secreted protein</fullName>
    </submittedName>
</protein>
<keyword evidence="1" id="KW-0732">Signal</keyword>
<dbReference type="EMBL" id="GIFC01005807">
    <property type="protein sequence ID" value="MXU87890.1"/>
    <property type="molecule type" value="Transcribed_RNA"/>
</dbReference>
<sequence length="99" mass="10888">MPWSMYLFTTLLISFLSLSVISVLRGFMSCPIMERMSWPPWGLALATSRSCKVTSWMTSFFLCTSPFGSGTYSSASRSNSVAYASDLPCLFTAPLLASM</sequence>
<accession>A0A6B0UEL4</accession>